<accession>A0ABV9CX70</accession>
<sequence>MSCSLRAATVTDLDALCHLEAICFDGDRFTRRQLAYLLARANAHTLVAYTTPGDEVVGYATLLFRRNSRVTRLYSFCVAPQARGGGVGRALLEALEREARRRDMTRLQLEVRADNRVALGLYRRMGFSVLRWLEDYYVDGCAAWQMGKTLPSAGQAWASQDKLGEGTNRDGECREHARIAPDLSPARK</sequence>
<feature type="compositionally biased region" description="Basic and acidic residues" evidence="3">
    <location>
        <begin position="162"/>
        <end position="179"/>
    </location>
</feature>
<dbReference type="CDD" id="cd04301">
    <property type="entry name" value="NAT_SF"/>
    <property type="match status" value="1"/>
</dbReference>
<name>A0ABV9CX70_9GAMM</name>
<evidence type="ECO:0000313" key="6">
    <source>
        <dbReference type="Proteomes" id="UP001596030"/>
    </source>
</evidence>
<protein>
    <submittedName>
        <fullName evidence="5">GNAT family N-acetyltransferase</fullName>
        <ecNumber evidence="5">2.3.1.-</ecNumber>
    </submittedName>
</protein>
<gene>
    <name evidence="5" type="ORF">ACFO0U_02005</name>
</gene>
<dbReference type="Gene3D" id="3.40.630.30">
    <property type="match status" value="1"/>
</dbReference>
<dbReference type="EMBL" id="JBHSEU010000004">
    <property type="protein sequence ID" value="MFC4537556.1"/>
    <property type="molecule type" value="Genomic_DNA"/>
</dbReference>
<proteinExistence type="predicted"/>
<dbReference type="PROSITE" id="PS51186">
    <property type="entry name" value="GNAT"/>
    <property type="match status" value="1"/>
</dbReference>
<dbReference type="SUPFAM" id="SSF55729">
    <property type="entry name" value="Acyl-CoA N-acyltransferases (Nat)"/>
    <property type="match status" value="1"/>
</dbReference>
<evidence type="ECO:0000256" key="1">
    <source>
        <dbReference type="ARBA" id="ARBA00022679"/>
    </source>
</evidence>
<dbReference type="InterPro" id="IPR000182">
    <property type="entry name" value="GNAT_dom"/>
</dbReference>
<feature type="region of interest" description="Disordered" evidence="3">
    <location>
        <begin position="160"/>
        <end position="188"/>
    </location>
</feature>
<dbReference type="PANTHER" id="PTHR43877">
    <property type="entry name" value="AMINOALKYLPHOSPHONATE N-ACETYLTRANSFERASE-RELATED-RELATED"/>
    <property type="match status" value="1"/>
</dbReference>
<dbReference type="Pfam" id="PF00583">
    <property type="entry name" value="Acetyltransf_1"/>
    <property type="match status" value="1"/>
</dbReference>
<keyword evidence="2 5" id="KW-0012">Acyltransferase</keyword>
<dbReference type="Proteomes" id="UP001596030">
    <property type="component" value="Unassembled WGS sequence"/>
</dbReference>
<dbReference type="PANTHER" id="PTHR43877:SF2">
    <property type="entry name" value="AMINOALKYLPHOSPHONATE N-ACETYLTRANSFERASE-RELATED"/>
    <property type="match status" value="1"/>
</dbReference>
<dbReference type="EC" id="2.3.1.-" evidence="5"/>
<dbReference type="RefSeq" id="WP_246974662.1">
    <property type="nucleotide sequence ID" value="NZ_JAKGAN010000006.1"/>
</dbReference>
<dbReference type="InterPro" id="IPR016181">
    <property type="entry name" value="Acyl_CoA_acyltransferase"/>
</dbReference>
<keyword evidence="1 5" id="KW-0808">Transferase</keyword>
<feature type="domain" description="N-acetyltransferase" evidence="4">
    <location>
        <begin position="3"/>
        <end position="151"/>
    </location>
</feature>
<evidence type="ECO:0000313" key="5">
    <source>
        <dbReference type="EMBL" id="MFC4537556.1"/>
    </source>
</evidence>
<dbReference type="GO" id="GO:0016746">
    <property type="term" value="F:acyltransferase activity"/>
    <property type="evidence" value="ECO:0007669"/>
    <property type="project" value="UniProtKB-KW"/>
</dbReference>
<evidence type="ECO:0000256" key="2">
    <source>
        <dbReference type="ARBA" id="ARBA00023315"/>
    </source>
</evidence>
<organism evidence="5 6">
    <name type="scientific">Chromohalobacter sarecensis</name>
    <dbReference type="NCBI Taxonomy" id="245294"/>
    <lineage>
        <taxon>Bacteria</taxon>
        <taxon>Pseudomonadati</taxon>
        <taxon>Pseudomonadota</taxon>
        <taxon>Gammaproteobacteria</taxon>
        <taxon>Oceanospirillales</taxon>
        <taxon>Halomonadaceae</taxon>
        <taxon>Chromohalobacter</taxon>
    </lineage>
</organism>
<evidence type="ECO:0000256" key="3">
    <source>
        <dbReference type="SAM" id="MobiDB-lite"/>
    </source>
</evidence>
<dbReference type="InterPro" id="IPR050832">
    <property type="entry name" value="Bact_Acetyltransf"/>
</dbReference>
<reference evidence="6" key="1">
    <citation type="journal article" date="2019" name="Int. J. Syst. Evol. Microbiol.">
        <title>The Global Catalogue of Microorganisms (GCM) 10K type strain sequencing project: providing services to taxonomists for standard genome sequencing and annotation.</title>
        <authorList>
            <consortium name="The Broad Institute Genomics Platform"/>
            <consortium name="The Broad Institute Genome Sequencing Center for Infectious Disease"/>
            <person name="Wu L."/>
            <person name="Ma J."/>
        </authorList>
    </citation>
    <scope>NUCLEOTIDE SEQUENCE [LARGE SCALE GENOMIC DNA]</scope>
    <source>
        <strain evidence="6">CGMCC 1.12121</strain>
    </source>
</reference>
<comment type="caution">
    <text evidence="5">The sequence shown here is derived from an EMBL/GenBank/DDBJ whole genome shotgun (WGS) entry which is preliminary data.</text>
</comment>
<keyword evidence="6" id="KW-1185">Reference proteome</keyword>
<evidence type="ECO:0000259" key="4">
    <source>
        <dbReference type="PROSITE" id="PS51186"/>
    </source>
</evidence>